<dbReference type="GO" id="GO:0008270">
    <property type="term" value="F:zinc ion binding"/>
    <property type="evidence" value="ECO:0007669"/>
    <property type="project" value="UniProtKB-KW"/>
</dbReference>
<feature type="domain" description="CCHC-type" evidence="3">
    <location>
        <begin position="346"/>
        <end position="359"/>
    </location>
</feature>
<dbReference type="Proteomes" id="UP000289738">
    <property type="component" value="Chromosome B01"/>
</dbReference>
<dbReference type="InterPro" id="IPR036875">
    <property type="entry name" value="Znf_CCHC_sf"/>
</dbReference>
<keyword evidence="1" id="KW-0863">Zinc-finger</keyword>
<dbReference type="AlphaFoldDB" id="A0A445AZI7"/>
<evidence type="ECO:0000259" key="3">
    <source>
        <dbReference type="PROSITE" id="PS50158"/>
    </source>
</evidence>
<comment type="caution">
    <text evidence="4">The sequence shown here is derived from an EMBL/GenBank/DDBJ whole genome shotgun (WGS) entry which is preliminary data.</text>
</comment>
<evidence type="ECO:0000256" key="1">
    <source>
        <dbReference type="PROSITE-ProRule" id="PRU00047"/>
    </source>
</evidence>
<organism evidence="4 5">
    <name type="scientific">Arachis hypogaea</name>
    <name type="common">Peanut</name>
    <dbReference type="NCBI Taxonomy" id="3818"/>
    <lineage>
        <taxon>Eukaryota</taxon>
        <taxon>Viridiplantae</taxon>
        <taxon>Streptophyta</taxon>
        <taxon>Embryophyta</taxon>
        <taxon>Tracheophyta</taxon>
        <taxon>Spermatophyta</taxon>
        <taxon>Magnoliopsida</taxon>
        <taxon>eudicotyledons</taxon>
        <taxon>Gunneridae</taxon>
        <taxon>Pentapetalae</taxon>
        <taxon>rosids</taxon>
        <taxon>fabids</taxon>
        <taxon>Fabales</taxon>
        <taxon>Fabaceae</taxon>
        <taxon>Papilionoideae</taxon>
        <taxon>50 kb inversion clade</taxon>
        <taxon>dalbergioids sensu lato</taxon>
        <taxon>Dalbergieae</taxon>
        <taxon>Pterocarpus clade</taxon>
        <taxon>Arachis</taxon>
    </lineage>
</organism>
<feature type="region of interest" description="Disordered" evidence="2">
    <location>
        <begin position="318"/>
        <end position="351"/>
    </location>
</feature>
<proteinExistence type="predicted"/>
<gene>
    <name evidence="4" type="ORF">Ahy_B01g056749</name>
</gene>
<reference evidence="4 5" key="1">
    <citation type="submission" date="2019-01" db="EMBL/GenBank/DDBJ databases">
        <title>Sequencing of cultivated peanut Arachis hypogaea provides insights into genome evolution and oil improvement.</title>
        <authorList>
            <person name="Chen X."/>
        </authorList>
    </citation>
    <scope>NUCLEOTIDE SEQUENCE [LARGE SCALE GENOMIC DNA]</scope>
    <source>
        <strain evidence="5">cv. Fuhuasheng</strain>
        <tissue evidence="4">Leaves</tissue>
    </source>
</reference>
<name>A0A445AZI7_ARAHY</name>
<dbReference type="GO" id="GO:0003676">
    <property type="term" value="F:nucleic acid binding"/>
    <property type="evidence" value="ECO:0007669"/>
    <property type="project" value="InterPro"/>
</dbReference>
<sequence length="428" mass="49621">MSEESADGTVACLKEVQTELPERNCHKKTQTKRRWNCHEKTQTELSRENADGTVERERKLYDFFMRIEEEENENNNDKTIDGKEAAVLSANDFLNQQFVSYEEAYECYVRYAKCVRFGVREGGVAADSTGNYVRRKFLYNRAGVREKKCYATTKHALRDYRNNEIVAEFKTINGEHVPITCLHSLERHAASMYTREIFWEILEEIKSVAALDIVWSGSRSTTSEYKIIKYGRPDHEYIVYMIKILRKWCVNVKYGIVMAFHDGERSILMRIGALSVATSRMIYLGGRKLSHFRYTMNEICRVTKDLEAKLEQTILPEKGNKVGDPSVAKSKGAPKVQKDENKRRQCSNCNQTGHTKRKCIEKIAEKDVQHNDRMVREDEFEDGVESVCIPNDQVQVLHFLEEIATILLLAMKLPYMVPFPVIDDCYRP</sequence>
<evidence type="ECO:0000256" key="2">
    <source>
        <dbReference type="SAM" id="MobiDB-lite"/>
    </source>
</evidence>
<keyword evidence="1" id="KW-0479">Metal-binding</keyword>
<protein>
    <recommendedName>
        <fullName evidence="3">CCHC-type domain-containing protein</fullName>
    </recommendedName>
</protein>
<evidence type="ECO:0000313" key="4">
    <source>
        <dbReference type="EMBL" id="RYR31829.1"/>
    </source>
</evidence>
<keyword evidence="5" id="KW-1185">Reference proteome</keyword>
<dbReference type="PROSITE" id="PS50158">
    <property type="entry name" value="ZF_CCHC"/>
    <property type="match status" value="1"/>
</dbReference>
<evidence type="ECO:0000313" key="5">
    <source>
        <dbReference type="Proteomes" id="UP000289738"/>
    </source>
</evidence>
<dbReference type="InterPro" id="IPR001878">
    <property type="entry name" value="Znf_CCHC"/>
</dbReference>
<dbReference type="EMBL" id="SDMP01000011">
    <property type="protein sequence ID" value="RYR31829.1"/>
    <property type="molecule type" value="Genomic_DNA"/>
</dbReference>
<keyword evidence="1" id="KW-0862">Zinc</keyword>
<dbReference type="SUPFAM" id="SSF57756">
    <property type="entry name" value="Retrovirus zinc finger-like domains"/>
    <property type="match status" value="1"/>
</dbReference>
<accession>A0A445AZI7</accession>